<dbReference type="Gene3D" id="3.40.50.2300">
    <property type="match status" value="1"/>
</dbReference>
<dbReference type="Proteomes" id="UP000285478">
    <property type="component" value="Chromosome"/>
</dbReference>
<keyword evidence="3" id="KW-1185">Reference proteome</keyword>
<dbReference type="EMBL" id="CP035033">
    <property type="protein sequence ID" value="QAB15607.1"/>
    <property type="molecule type" value="Genomic_DNA"/>
</dbReference>
<feature type="chain" id="PRO_5019111470" description="VWA domain-containing protein" evidence="1">
    <location>
        <begin position="25"/>
        <end position="465"/>
    </location>
</feature>
<dbReference type="AlphaFoldDB" id="A0A410H3Y2"/>
<feature type="signal peptide" evidence="1">
    <location>
        <begin position="1"/>
        <end position="24"/>
    </location>
</feature>
<dbReference type="KEGG" id="htr:EPV75_07960"/>
<reference evidence="2 3" key="1">
    <citation type="journal article" date="2018" name="Environ. Microbiol.">
        <title>Genomes of ubiquitous marine and hypersaline Hydrogenovibrio, Thiomicrorhabdus and Thiomicrospira spp. encode a diversity of mechanisms to sustain chemolithoautotrophy in heterogeneous environments.</title>
        <authorList>
            <person name="Scott K.M."/>
            <person name="Williams J."/>
            <person name="Porter C.M.B."/>
            <person name="Russel S."/>
            <person name="Harmer T.L."/>
            <person name="Paul J.H."/>
            <person name="Antonen K.M."/>
            <person name="Bridges M.K."/>
            <person name="Camper G.J."/>
            <person name="Campla C.K."/>
            <person name="Casella L.G."/>
            <person name="Chase E."/>
            <person name="Conrad J.W."/>
            <person name="Cruz M.C."/>
            <person name="Dunlap D.S."/>
            <person name="Duran L."/>
            <person name="Fahsbender E.M."/>
            <person name="Goldsmith D.B."/>
            <person name="Keeley R.F."/>
            <person name="Kondoff M.R."/>
            <person name="Kussy B.I."/>
            <person name="Lane M.K."/>
            <person name="Lawler S."/>
            <person name="Leigh B.A."/>
            <person name="Lewis C."/>
            <person name="Lostal L.M."/>
            <person name="Marking D."/>
            <person name="Mancera P.A."/>
            <person name="McClenthan E.C."/>
            <person name="McIntyre E.A."/>
            <person name="Mine J.A."/>
            <person name="Modi S."/>
            <person name="Moore B.D."/>
            <person name="Morgan W.A."/>
            <person name="Nelson K.M."/>
            <person name="Nguyen K.N."/>
            <person name="Ogburn N."/>
            <person name="Parrino D.G."/>
            <person name="Pedapudi A.D."/>
            <person name="Pelham R.P."/>
            <person name="Preece A.M."/>
            <person name="Rampersad E.A."/>
            <person name="Richardson J.C."/>
            <person name="Rodgers C.M."/>
            <person name="Schaffer B.L."/>
            <person name="Sheridan N.E."/>
            <person name="Solone M.R."/>
            <person name="Staley Z.R."/>
            <person name="Tabuchi M."/>
            <person name="Waide R.J."/>
            <person name="Wanjugi P.W."/>
            <person name="Young S."/>
            <person name="Clum A."/>
            <person name="Daum C."/>
            <person name="Huntemann M."/>
            <person name="Ivanova N."/>
            <person name="Kyrpides N."/>
            <person name="Mikhailova N."/>
            <person name="Palaniappan K."/>
            <person name="Pillay M."/>
            <person name="Reddy T.B.K."/>
            <person name="Shapiro N."/>
            <person name="Stamatis D."/>
            <person name="Varghese N."/>
            <person name="Woyke T."/>
            <person name="Boden R."/>
            <person name="Freyermuth S.K."/>
            <person name="Kerfeld C.A."/>
        </authorList>
    </citation>
    <scope>NUCLEOTIDE SEQUENCE [LARGE SCALE GENOMIC DNA]</scope>
    <source>
        <strain evidence="2 3">JR-2</strain>
    </source>
</reference>
<organism evidence="2 3">
    <name type="scientific">Hydrogenovibrio thermophilus</name>
    <dbReference type="NCBI Taxonomy" id="265883"/>
    <lineage>
        <taxon>Bacteria</taxon>
        <taxon>Pseudomonadati</taxon>
        <taxon>Pseudomonadota</taxon>
        <taxon>Gammaproteobacteria</taxon>
        <taxon>Thiotrichales</taxon>
        <taxon>Piscirickettsiaceae</taxon>
        <taxon>Hydrogenovibrio</taxon>
    </lineage>
</organism>
<name>A0A410H3Y2_9GAMM</name>
<keyword evidence="1" id="KW-0732">Signal</keyword>
<dbReference type="Pfam" id="PF04348">
    <property type="entry name" value="LppC"/>
    <property type="match status" value="1"/>
</dbReference>
<dbReference type="SUPFAM" id="SSF53822">
    <property type="entry name" value="Periplasmic binding protein-like I"/>
    <property type="match status" value="1"/>
</dbReference>
<evidence type="ECO:0008006" key="4">
    <source>
        <dbReference type="Google" id="ProtNLM"/>
    </source>
</evidence>
<gene>
    <name evidence="2" type="ORF">EPV75_07960</name>
</gene>
<evidence type="ECO:0000313" key="2">
    <source>
        <dbReference type="EMBL" id="QAB15607.1"/>
    </source>
</evidence>
<proteinExistence type="predicted"/>
<evidence type="ECO:0000313" key="3">
    <source>
        <dbReference type="Proteomes" id="UP000285478"/>
    </source>
</evidence>
<dbReference type="InterPro" id="IPR028082">
    <property type="entry name" value="Peripla_BP_I"/>
</dbReference>
<sequence length="465" mass="52355">MKRHRNLLAWSMVAIFASPWGAVAEEGEVITPLSDNPAPSANLTLDQQIQMIDVEILLLKAELAQKNQQVSQVGVYLSELKALLPIESLSSQMQDRVARLQAYYDSAQLTTLPSTTGFRFNARKMLALLPMTGPYSQAGQAVYQGLQDAFHDMPMPYDLDVLDTNIYDSMFEAWEWVRLYQPSFIFGPLQKAHVAELKTLDLHTPVLAFNELQETEARDALRALAPSSMADSVTSLVRYLQNSHARRIVVLTDGDDKSEALVKRFKETLAPEDDSVFPVKIVEVTKIESHVDEALERALHAQQSQGRKGWLQHTIAHSLVFEERPRQDVDVVVSFLPYRLAMQVSPLLEYYHLNALAHYWLPSDLPPADQLMTSLPYWQSTSAILPSYYAAQVQKKQSSTAADSGVGIFYALGQLAAKAVVNLTQENVHVMRSELGDLSMDSEQHFHFYPDVYWLDTGVFERLTP</sequence>
<protein>
    <recommendedName>
        <fullName evidence="4">VWA domain-containing protein</fullName>
    </recommendedName>
</protein>
<accession>A0A410H3Y2</accession>
<dbReference type="RefSeq" id="WP_128385029.1">
    <property type="nucleotide sequence ID" value="NZ_CP035033.1"/>
</dbReference>
<dbReference type="InterPro" id="IPR007443">
    <property type="entry name" value="LpoA"/>
</dbReference>
<evidence type="ECO:0000256" key="1">
    <source>
        <dbReference type="SAM" id="SignalP"/>
    </source>
</evidence>